<evidence type="ECO:0000313" key="1">
    <source>
        <dbReference type="EMBL" id="QMV85186.1"/>
    </source>
</evidence>
<gene>
    <name evidence="1" type="ORF">HW450_12860</name>
</gene>
<organism evidence="1 2">
    <name type="scientific">Corynebacterium hindlerae</name>
    <dbReference type="NCBI Taxonomy" id="699041"/>
    <lineage>
        <taxon>Bacteria</taxon>
        <taxon>Bacillati</taxon>
        <taxon>Actinomycetota</taxon>
        <taxon>Actinomycetes</taxon>
        <taxon>Mycobacteriales</taxon>
        <taxon>Corynebacteriaceae</taxon>
        <taxon>Corynebacterium</taxon>
    </lineage>
</organism>
<dbReference type="EMBL" id="CP059833">
    <property type="protein sequence ID" value="QMV85186.1"/>
    <property type="molecule type" value="Genomic_DNA"/>
</dbReference>
<dbReference type="Proteomes" id="UP000515570">
    <property type="component" value="Chromosome"/>
</dbReference>
<evidence type="ECO:0000313" key="2">
    <source>
        <dbReference type="Proteomes" id="UP000515570"/>
    </source>
</evidence>
<dbReference type="AlphaFoldDB" id="A0A7G5FEZ5"/>
<keyword evidence="2" id="KW-1185">Reference proteome</keyword>
<accession>A0A7G5FEZ5</accession>
<name>A0A7G5FEZ5_9CORY</name>
<reference evidence="1 2" key="1">
    <citation type="submission" date="2020-07" db="EMBL/GenBank/DDBJ databases">
        <title>non toxigenic Corynebacterium sp. nov from a clinical source.</title>
        <authorList>
            <person name="Bernier A.-M."/>
            <person name="Bernard K."/>
        </authorList>
    </citation>
    <scope>NUCLEOTIDE SEQUENCE [LARGE SCALE GENOMIC DNA]</scope>
    <source>
        <strain evidence="2">NML 93-0612</strain>
    </source>
</reference>
<dbReference type="RefSeq" id="WP_182385991.1">
    <property type="nucleotide sequence ID" value="NZ_CP059833.1"/>
</dbReference>
<sequence length="115" mass="12746">MALDNTIPEKVTHIDNFLLPDNEIEYEVFDAVAPKVLPLLSATDRQGVVEEYEDGGYPAGALAWALNAIQSPVPRSVVGIVRNYVPKLRDFNSDWFGVDRALRSAIDRCGIDESK</sequence>
<proteinExistence type="predicted"/>
<protein>
    <submittedName>
        <fullName evidence="1">Uncharacterized protein</fullName>
    </submittedName>
</protein>